<accession>A0ACB6QE08</accession>
<evidence type="ECO:0000313" key="1">
    <source>
        <dbReference type="EMBL" id="KAF2464375.1"/>
    </source>
</evidence>
<keyword evidence="2" id="KW-1185">Reference proteome</keyword>
<reference evidence="1" key="1">
    <citation type="journal article" date="2020" name="Stud. Mycol.">
        <title>101 Dothideomycetes genomes: a test case for predicting lifestyles and emergence of pathogens.</title>
        <authorList>
            <person name="Haridas S."/>
            <person name="Albert R."/>
            <person name="Binder M."/>
            <person name="Bloem J."/>
            <person name="Labutti K."/>
            <person name="Salamov A."/>
            <person name="Andreopoulos B."/>
            <person name="Baker S."/>
            <person name="Barry K."/>
            <person name="Bills G."/>
            <person name="Bluhm B."/>
            <person name="Cannon C."/>
            <person name="Castanera R."/>
            <person name="Culley D."/>
            <person name="Daum C."/>
            <person name="Ezra D."/>
            <person name="Gonzalez J."/>
            <person name="Henrissat B."/>
            <person name="Kuo A."/>
            <person name="Liang C."/>
            <person name="Lipzen A."/>
            <person name="Lutzoni F."/>
            <person name="Magnuson J."/>
            <person name="Mondo S."/>
            <person name="Nolan M."/>
            <person name="Ohm R."/>
            <person name="Pangilinan J."/>
            <person name="Park H.-J."/>
            <person name="Ramirez L."/>
            <person name="Alfaro M."/>
            <person name="Sun H."/>
            <person name="Tritt A."/>
            <person name="Yoshinaga Y."/>
            <person name="Zwiers L.-H."/>
            <person name="Turgeon B."/>
            <person name="Goodwin S."/>
            <person name="Spatafora J."/>
            <person name="Crous P."/>
            <person name="Grigoriev I."/>
        </authorList>
    </citation>
    <scope>NUCLEOTIDE SEQUENCE</scope>
    <source>
        <strain evidence="1">ATCC 200398</strain>
    </source>
</reference>
<comment type="caution">
    <text evidence="1">The sequence shown here is derived from an EMBL/GenBank/DDBJ whole genome shotgun (WGS) entry which is preliminary data.</text>
</comment>
<gene>
    <name evidence="1" type="ORF">BDR25DRAFT_381156</name>
</gene>
<proteinExistence type="predicted"/>
<protein>
    <submittedName>
        <fullName evidence="1">Kinase-like protein</fullName>
    </submittedName>
</protein>
<evidence type="ECO:0000313" key="2">
    <source>
        <dbReference type="Proteomes" id="UP000799755"/>
    </source>
</evidence>
<dbReference type="Proteomes" id="UP000799755">
    <property type="component" value="Unassembled WGS sequence"/>
</dbReference>
<name>A0ACB6QE08_9PLEO</name>
<sequence>MPSNRPHHSSAPEGLKATNDAPRQSTAGLFKAICSTDLLFLIDTTSSMSSYIEAAKEQVRSIINDIKVAFFNEAEIRMAVVGYKDHGDSPNIQFLNFTTSADQVRSFFSGLRATGGADTPEDVLGGLNQALNATWMHRTRCIIHIADAPPHGRTLHDLGDYYDNYPNPGSEPHRLMHAPLLIRMIGLRINYCLLRINNYTDRMAYTFLQAYAAASAHCTLLNTNKYFSYATSHIKPNTAGGLLFQEAGLGITFHALQRLVINAVTTSATHTAIRTVPQDNIESTPNMPLENVCPQWTMEWLNETLIVQGFSPDVIVRGANTLNDMMAQDSSITMSRMDLTIHKRPQPFAQGSLRAVSYARTDASNNHYVVKWFKKPGSRIDDLIEDMRIQALCKSFALEFNAVLGNEHSIDFIVTACFKGRSRKTFGDEYISIEPYVDGTHVKYNGNDGYVNTDIPDDPSNQAAQAFSHFTFERSRGQFLVCDLQGVGELLTDPVIHTRDQNRFDRSKTNSNEEGFKLFFRTHECNDICRKLMLKSNGSSMFIRNVFEFREDWPKMANTVCCSNKLCGRILLRNDANEAEPYPGYHWCDECYPQIQEFTEEEMCDEDGPDHEFYYSRFFHESQGRSPPLKCTEHRDVSVTEIRTAIAESRKSEAVREENEGKGLADGAFIP</sequence>
<organism evidence="1 2">
    <name type="scientific">Lindgomyces ingoldianus</name>
    <dbReference type="NCBI Taxonomy" id="673940"/>
    <lineage>
        <taxon>Eukaryota</taxon>
        <taxon>Fungi</taxon>
        <taxon>Dikarya</taxon>
        <taxon>Ascomycota</taxon>
        <taxon>Pezizomycotina</taxon>
        <taxon>Dothideomycetes</taxon>
        <taxon>Pleosporomycetidae</taxon>
        <taxon>Pleosporales</taxon>
        <taxon>Lindgomycetaceae</taxon>
        <taxon>Lindgomyces</taxon>
    </lineage>
</organism>
<dbReference type="EMBL" id="MU003537">
    <property type="protein sequence ID" value="KAF2464375.1"/>
    <property type="molecule type" value="Genomic_DNA"/>
</dbReference>